<sequence length="397" mass="48162">MRNTILLLLLLSKIYCYSQNPEIKPYVDYLKKTENKSAKDYILQQFKTHDIVILCERHHREFSQYELIKEILSDEYFKKNVKNIFTEIGVINLQPEITEFLKTNGLDSLYVENKLNDFQQNASFYFVWEQYNFHFFLKTIYDINNNSENQISLYPSDSEFDWKKVKTAEDYKREYEIEIEPRDSIIAFNIINRYKKIKSEKNKKALVILNYRHAFKIHTIRSNGELQQNTGKYLSDYFGNRLVSILLNCPIFFKKDKKWEYKLIQDGKWDAAFKKLDIDNMGFDFKNSVFGNDKFDLWNEIEDIKYKDVFDGFVFYKTIENHDLIEYYKGLISKDFENEFFRRLKIQLEYFENTSFLEKIEDKTFREGVVKEWNTKKNIKYGNLKYLIESRDKYFIK</sequence>
<dbReference type="Proteomes" id="UP000831290">
    <property type="component" value="Chromosome"/>
</dbReference>
<dbReference type="KEGG" id="fbm:MQE35_05015"/>
<dbReference type="EMBL" id="CP094358">
    <property type="protein sequence ID" value="UOB18651.1"/>
    <property type="molecule type" value="Genomic_DNA"/>
</dbReference>
<evidence type="ECO:0000313" key="2">
    <source>
        <dbReference type="Proteomes" id="UP000831290"/>
    </source>
</evidence>
<proteinExistence type="predicted"/>
<organism evidence="1 2">
    <name type="scientific">Abyssalbus ytuae</name>
    <dbReference type="NCBI Taxonomy" id="2926907"/>
    <lineage>
        <taxon>Bacteria</taxon>
        <taxon>Pseudomonadati</taxon>
        <taxon>Bacteroidota</taxon>
        <taxon>Flavobacteriia</taxon>
        <taxon>Flavobacteriales</taxon>
        <taxon>Flavobacteriaceae</taxon>
        <taxon>Abyssalbus</taxon>
    </lineage>
</organism>
<reference evidence="1" key="1">
    <citation type="submission" date="2022-03" db="EMBL/GenBank/DDBJ databases">
        <title>Description of Abyssus ytuae gen. nov., sp. nov., a novel member of the family Flavobacteriaceae isolated from the sediment of Mariana Trench.</title>
        <authorList>
            <person name="Zhang J."/>
            <person name="Xu X."/>
        </authorList>
    </citation>
    <scope>NUCLEOTIDE SEQUENCE</scope>
    <source>
        <strain evidence="1">MT3330</strain>
    </source>
</reference>
<dbReference type="AlphaFoldDB" id="A0A9E7A2L9"/>
<protein>
    <submittedName>
        <fullName evidence="1">Uncharacterized protein</fullName>
    </submittedName>
</protein>
<keyword evidence="2" id="KW-1185">Reference proteome</keyword>
<gene>
    <name evidence="1" type="ORF">MQE35_05015</name>
</gene>
<dbReference type="RefSeq" id="WP_255845268.1">
    <property type="nucleotide sequence ID" value="NZ_CP094358.1"/>
</dbReference>
<name>A0A9E7A2L9_9FLAO</name>
<accession>A0A9E7A2L9</accession>
<evidence type="ECO:0000313" key="1">
    <source>
        <dbReference type="EMBL" id="UOB18651.1"/>
    </source>
</evidence>